<accession>A0A918EYV3</accession>
<dbReference type="AlphaFoldDB" id="A0A918EYV3"/>
<sequence>MNYEPSTQAETTATTEEALDRAVAARVSTAAGGSESRSEAHATSGMNAEAQPNGTKPAVRKQAPAV</sequence>
<proteinExistence type="predicted"/>
<reference evidence="2" key="2">
    <citation type="submission" date="2020-09" db="EMBL/GenBank/DDBJ databases">
        <authorList>
            <person name="Sun Q."/>
            <person name="Ohkuma M."/>
        </authorList>
    </citation>
    <scope>NUCLEOTIDE SEQUENCE</scope>
    <source>
        <strain evidence="2">JCM 4346</strain>
    </source>
</reference>
<dbReference type="RefSeq" id="WP_189931312.1">
    <property type="nucleotide sequence ID" value="NZ_BMSX01000001.1"/>
</dbReference>
<organism evidence="2 3">
    <name type="scientific">Streptomyces aurantiogriseus</name>
    <dbReference type="NCBI Taxonomy" id="66870"/>
    <lineage>
        <taxon>Bacteria</taxon>
        <taxon>Bacillati</taxon>
        <taxon>Actinomycetota</taxon>
        <taxon>Actinomycetes</taxon>
        <taxon>Kitasatosporales</taxon>
        <taxon>Streptomycetaceae</taxon>
        <taxon>Streptomyces</taxon>
    </lineage>
</organism>
<protein>
    <submittedName>
        <fullName evidence="2">Uncharacterized protein</fullName>
    </submittedName>
</protein>
<dbReference type="EMBL" id="BMSX01000001">
    <property type="protein sequence ID" value="GGQ91843.1"/>
    <property type="molecule type" value="Genomic_DNA"/>
</dbReference>
<evidence type="ECO:0000313" key="3">
    <source>
        <dbReference type="Proteomes" id="UP000658320"/>
    </source>
</evidence>
<comment type="caution">
    <text evidence="2">The sequence shown here is derived from an EMBL/GenBank/DDBJ whole genome shotgun (WGS) entry which is preliminary data.</text>
</comment>
<feature type="region of interest" description="Disordered" evidence="1">
    <location>
        <begin position="25"/>
        <end position="66"/>
    </location>
</feature>
<feature type="compositionally biased region" description="Polar residues" evidence="1">
    <location>
        <begin position="44"/>
        <end position="54"/>
    </location>
</feature>
<name>A0A918EYV3_9ACTN</name>
<keyword evidence="3" id="KW-1185">Reference proteome</keyword>
<evidence type="ECO:0000256" key="1">
    <source>
        <dbReference type="SAM" id="MobiDB-lite"/>
    </source>
</evidence>
<dbReference type="Proteomes" id="UP000658320">
    <property type="component" value="Unassembled WGS sequence"/>
</dbReference>
<evidence type="ECO:0000313" key="2">
    <source>
        <dbReference type="EMBL" id="GGQ91843.1"/>
    </source>
</evidence>
<gene>
    <name evidence="2" type="ORF">GCM10010251_03010</name>
</gene>
<reference evidence="2" key="1">
    <citation type="journal article" date="2014" name="Int. J. Syst. Evol. Microbiol.">
        <title>Complete genome sequence of Corynebacterium casei LMG S-19264T (=DSM 44701T), isolated from a smear-ripened cheese.</title>
        <authorList>
            <consortium name="US DOE Joint Genome Institute (JGI-PGF)"/>
            <person name="Walter F."/>
            <person name="Albersmeier A."/>
            <person name="Kalinowski J."/>
            <person name="Ruckert C."/>
        </authorList>
    </citation>
    <scope>NUCLEOTIDE SEQUENCE</scope>
    <source>
        <strain evidence="2">JCM 4346</strain>
    </source>
</reference>